<dbReference type="EMBL" id="JACSEA010000016">
    <property type="protein sequence ID" value="KAF7384238.1"/>
    <property type="molecule type" value="Genomic_DNA"/>
</dbReference>
<keyword evidence="2" id="KW-1185">Reference proteome</keyword>
<protein>
    <submittedName>
        <fullName evidence="1">Uncharacterized protein</fullName>
    </submittedName>
</protein>
<reference evidence="1" key="1">
    <citation type="journal article" date="2020" name="G3 (Bethesda)">
        <title>High-Quality Assemblies for Three Invasive Social Wasps from the &lt;i&gt;Vespula&lt;/i&gt; Genus.</title>
        <authorList>
            <person name="Harrop T.W.R."/>
            <person name="Guhlin J."/>
            <person name="McLaughlin G.M."/>
            <person name="Permina E."/>
            <person name="Stockwell P."/>
            <person name="Gilligan J."/>
            <person name="Le Lec M.F."/>
            <person name="Gruber M.A.M."/>
            <person name="Quinn O."/>
            <person name="Lovegrove M."/>
            <person name="Duncan E.J."/>
            <person name="Remnant E.J."/>
            <person name="Van Eeckhoven J."/>
            <person name="Graham B."/>
            <person name="Knapp R.A."/>
            <person name="Langford K.W."/>
            <person name="Kronenberg Z."/>
            <person name="Press M.O."/>
            <person name="Eacker S.M."/>
            <person name="Wilson-Rankin E.E."/>
            <person name="Purcell J."/>
            <person name="Lester P.J."/>
            <person name="Dearden P.K."/>
        </authorList>
    </citation>
    <scope>NUCLEOTIDE SEQUENCE</scope>
    <source>
        <strain evidence="1">Marl-1</strain>
    </source>
</reference>
<evidence type="ECO:0000313" key="1">
    <source>
        <dbReference type="EMBL" id="KAF7384238.1"/>
    </source>
</evidence>
<sequence>MLSRHRRVPIPGFPQRGPIIQLGERNEWPAFTYEDAEYLITSEAERGLVEWVKTVGEVGGCHSTIPCIWFRPLNEQCFRRGGREERHTHYRDSLDTVHKHKGLWLGYALPWKVLPTRTPHGFQVARANGE</sequence>
<proteinExistence type="predicted"/>
<dbReference type="Proteomes" id="UP000614350">
    <property type="component" value="Unassembled WGS sequence"/>
</dbReference>
<organism evidence="1 2">
    <name type="scientific">Vespula vulgaris</name>
    <name type="common">Yellow jacket</name>
    <name type="synonym">Wasp</name>
    <dbReference type="NCBI Taxonomy" id="7454"/>
    <lineage>
        <taxon>Eukaryota</taxon>
        <taxon>Metazoa</taxon>
        <taxon>Ecdysozoa</taxon>
        <taxon>Arthropoda</taxon>
        <taxon>Hexapoda</taxon>
        <taxon>Insecta</taxon>
        <taxon>Pterygota</taxon>
        <taxon>Neoptera</taxon>
        <taxon>Endopterygota</taxon>
        <taxon>Hymenoptera</taxon>
        <taxon>Apocrita</taxon>
        <taxon>Aculeata</taxon>
        <taxon>Vespoidea</taxon>
        <taxon>Vespidae</taxon>
        <taxon>Vespinae</taxon>
        <taxon>Vespula</taxon>
    </lineage>
</organism>
<gene>
    <name evidence="1" type="ORF">HZH66_012488</name>
</gene>
<comment type="caution">
    <text evidence="1">The sequence shown here is derived from an EMBL/GenBank/DDBJ whole genome shotgun (WGS) entry which is preliminary data.</text>
</comment>
<dbReference type="AlphaFoldDB" id="A0A834J957"/>
<accession>A0A834J957</accession>
<name>A0A834J957_VESVU</name>
<evidence type="ECO:0000313" key="2">
    <source>
        <dbReference type="Proteomes" id="UP000614350"/>
    </source>
</evidence>